<dbReference type="EMBL" id="JACJVP010000018">
    <property type="protein sequence ID" value="MBB6671217.1"/>
    <property type="molecule type" value="Genomic_DNA"/>
</dbReference>
<dbReference type="SUPFAM" id="SSF100950">
    <property type="entry name" value="NagB/RpiA/CoA transferase-like"/>
    <property type="match status" value="1"/>
</dbReference>
<dbReference type="RefSeq" id="WP_185142699.1">
    <property type="nucleotide sequence ID" value="NZ_JACJVP010000018.1"/>
</dbReference>
<dbReference type="PANTHER" id="PTHR11280">
    <property type="entry name" value="GLUCOSAMINE-6-PHOSPHATE ISOMERASE"/>
    <property type="match status" value="1"/>
</dbReference>
<protein>
    <submittedName>
        <fullName evidence="3">Glucosamine-6-phosphate deaminase</fullName>
    </submittedName>
</protein>
<dbReference type="GO" id="GO:0042802">
    <property type="term" value="F:identical protein binding"/>
    <property type="evidence" value="ECO:0007669"/>
    <property type="project" value="TreeGrafter"/>
</dbReference>
<keyword evidence="1" id="KW-0119">Carbohydrate metabolism</keyword>
<dbReference type="GO" id="GO:0005737">
    <property type="term" value="C:cytoplasm"/>
    <property type="evidence" value="ECO:0007669"/>
    <property type="project" value="TreeGrafter"/>
</dbReference>
<organism evidence="3 4">
    <name type="scientific">Cohnella nanjingensis</name>
    <dbReference type="NCBI Taxonomy" id="1387779"/>
    <lineage>
        <taxon>Bacteria</taxon>
        <taxon>Bacillati</taxon>
        <taxon>Bacillota</taxon>
        <taxon>Bacilli</taxon>
        <taxon>Bacillales</taxon>
        <taxon>Paenibacillaceae</taxon>
        <taxon>Cohnella</taxon>
    </lineage>
</organism>
<dbReference type="GO" id="GO:0004342">
    <property type="term" value="F:glucosamine-6-phosphate deaminase activity"/>
    <property type="evidence" value="ECO:0007669"/>
    <property type="project" value="InterPro"/>
</dbReference>
<evidence type="ECO:0000256" key="1">
    <source>
        <dbReference type="ARBA" id="ARBA00023277"/>
    </source>
</evidence>
<dbReference type="PANTHER" id="PTHR11280:SF6">
    <property type="entry name" value="GLUCOSAMINE-6-PHOSPHATE ISOMERASE NAGB"/>
    <property type="match status" value="1"/>
</dbReference>
<comment type="caution">
    <text evidence="3">The sequence shown here is derived from an EMBL/GenBank/DDBJ whole genome shotgun (WGS) entry which is preliminary data.</text>
</comment>
<feature type="domain" description="Glucosamine/galactosamine-6-phosphate isomerase" evidence="2">
    <location>
        <begin position="22"/>
        <end position="241"/>
    </location>
</feature>
<evidence type="ECO:0000313" key="3">
    <source>
        <dbReference type="EMBL" id="MBB6671217.1"/>
    </source>
</evidence>
<dbReference type="GO" id="GO:0019262">
    <property type="term" value="P:N-acetylneuraminate catabolic process"/>
    <property type="evidence" value="ECO:0007669"/>
    <property type="project" value="TreeGrafter"/>
</dbReference>
<dbReference type="AlphaFoldDB" id="A0A7X0RPA7"/>
<dbReference type="InterPro" id="IPR037171">
    <property type="entry name" value="NagB/RpiA_transferase-like"/>
</dbReference>
<dbReference type="GO" id="GO:0006043">
    <property type="term" value="P:glucosamine catabolic process"/>
    <property type="evidence" value="ECO:0007669"/>
    <property type="project" value="TreeGrafter"/>
</dbReference>
<dbReference type="CDD" id="cd01399">
    <property type="entry name" value="GlcN6P_deaminase"/>
    <property type="match status" value="1"/>
</dbReference>
<dbReference type="Pfam" id="PF01182">
    <property type="entry name" value="Glucosamine_iso"/>
    <property type="match status" value="1"/>
</dbReference>
<name>A0A7X0RPA7_9BACL</name>
<accession>A0A7X0RPA7</accession>
<dbReference type="InterPro" id="IPR004547">
    <property type="entry name" value="Glucosamine6P_isomerase"/>
</dbReference>
<reference evidence="3 4" key="1">
    <citation type="submission" date="2020-08" db="EMBL/GenBank/DDBJ databases">
        <title>Cohnella phylogeny.</title>
        <authorList>
            <person name="Dunlap C."/>
        </authorList>
    </citation>
    <scope>NUCLEOTIDE SEQUENCE [LARGE SCALE GENOMIC DNA]</scope>
    <source>
        <strain evidence="3 4">DSM 28246</strain>
    </source>
</reference>
<dbReference type="Proteomes" id="UP000547209">
    <property type="component" value="Unassembled WGS sequence"/>
</dbReference>
<evidence type="ECO:0000313" key="4">
    <source>
        <dbReference type="Proteomes" id="UP000547209"/>
    </source>
</evidence>
<keyword evidence="4" id="KW-1185">Reference proteome</keyword>
<proteinExistence type="predicted"/>
<dbReference type="GO" id="GO:0005975">
    <property type="term" value="P:carbohydrate metabolic process"/>
    <property type="evidence" value="ECO:0007669"/>
    <property type="project" value="InterPro"/>
</dbReference>
<gene>
    <name evidence="3" type="ORF">H7C19_11005</name>
</gene>
<dbReference type="GO" id="GO:0006046">
    <property type="term" value="P:N-acetylglucosamine catabolic process"/>
    <property type="evidence" value="ECO:0007669"/>
    <property type="project" value="TreeGrafter"/>
</dbReference>
<evidence type="ECO:0000259" key="2">
    <source>
        <dbReference type="Pfam" id="PF01182"/>
    </source>
</evidence>
<dbReference type="InterPro" id="IPR006148">
    <property type="entry name" value="Glc/Gal-6P_isomerase"/>
</dbReference>
<sequence length="260" mass="28780">MTVTGGAISQRRADSLEVRVYPDRAALGRAAGADIARAMRELLAVRERIRMVFAAAPSQNETLEALVREELPWERVTAFHMDEYIGLAPDAPQRFGQFLRERLFDAVRPGTVHYIDGTSDPETECERYAGLLREAPIDLVCLGIGENGHLAFNDPPVADFADSLTVKPVELDESCRRQQVNDGCFARIEDVPRRALTMTVPALFAGGQLFCAVPGRTKRQAVQRTLTGEIAADCPATVLRRHPRCTLYVDRDAAEEWAGE</sequence>
<dbReference type="Gene3D" id="3.40.50.1360">
    <property type="match status" value="1"/>
</dbReference>